<accession>G4QLP9</accession>
<dbReference type="HOGENOM" id="CLU_455381_0_0_6"/>
<dbReference type="KEGG" id="gni:GNIT_2046"/>
<dbReference type="InterPro" id="IPR050469">
    <property type="entry name" value="Diguanylate_Cyclase"/>
</dbReference>
<dbReference type="eggNOG" id="COG3706">
    <property type="taxonomic scope" value="Bacteria"/>
</dbReference>
<keyword evidence="3" id="KW-1133">Transmembrane helix</keyword>
<keyword evidence="6" id="KW-1185">Reference proteome</keyword>
<dbReference type="SMART" id="SM00267">
    <property type="entry name" value="GGDEF"/>
    <property type="match status" value="1"/>
</dbReference>
<name>G4QLP9_GLANF</name>
<evidence type="ECO:0000313" key="6">
    <source>
        <dbReference type="Proteomes" id="UP000009282"/>
    </source>
</evidence>
<dbReference type="InterPro" id="IPR011990">
    <property type="entry name" value="TPR-like_helical_dom_sf"/>
</dbReference>
<feature type="transmembrane region" description="Helical" evidence="3">
    <location>
        <begin position="397"/>
        <end position="416"/>
    </location>
</feature>
<dbReference type="STRING" id="1085623.GNIT_2046"/>
<proteinExistence type="predicted"/>
<dbReference type="Pfam" id="PF00990">
    <property type="entry name" value="GGDEF"/>
    <property type="match status" value="1"/>
</dbReference>
<dbReference type="CDD" id="cd01949">
    <property type="entry name" value="GGDEF"/>
    <property type="match status" value="1"/>
</dbReference>
<dbReference type="InterPro" id="IPR043128">
    <property type="entry name" value="Rev_trsase/Diguanyl_cyclase"/>
</dbReference>
<dbReference type="Gene3D" id="1.25.40.10">
    <property type="entry name" value="Tetratricopeptide repeat domain"/>
    <property type="match status" value="1"/>
</dbReference>
<evidence type="ECO:0000256" key="1">
    <source>
        <dbReference type="ARBA" id="ARBA00012528"/>
    </source>
</evidence>
<dbReference type="Gene3D" id="3.30.70.270">
    <property type="match status" value="1"/>
</dbReference>
<comment type="catalytic activity">
    <reaction evidence="2">
        <text>2 GTP = 3',3'-c-di-GMP + 2 diphosphate</text>
        <dbReference type="Rhea" id="RHEA:24898"/>
        <dbReference type="ChEBI" id="CHEBI:33019"/>
        <dbReference type="ChEBI" id="CHEBI:37565"/>
        <dbReference type="ChEBI" id="CHEBI:58805"/>
        <dbReference type="EC" id="2.7.7.65"/>
    </reaction>
</comment>
<keyword evidence="3" id="KW-0472">Membrane</keyword>
<dbReference type="Proteomes" id="UP000009282">
    <property type="component" value="Chromosome"/>
</dbReference>
<dbReference type="PANTHER" id="PTHR45138">
    <property type="entry name" value="REGULATORY COMPONENTS OF SENSORY TRANSDUCTION SYSTEM"/>
    <property type="match status" value="1"/>
</dbReference>
<evidence type="ECO:0000313" key="5">
    <source>
        <dbReference type="EMBL" id="AEP30155.1"/>
    </source>
</evidence>
<evidence type="ECO:0000259" key="4">
    <source>
        <dbReference type="PROSITE" id="PS50887"/>
    </source>
</evidence>
<dbReference type="GO" id="GO:0052621">
    <property type="term" value="F:diguanylate cyclase activity"/>
    <property type="evidence" value="ECO:0007669"/>
    <property type="project" value="UniProtKB-EC"/>
</dbReference>
<dbReference type="EC" id="2.7.7.65" evidence="1"/>
<protein>
    <recommendedName>
        <fullName evidence="1">diguanylate cyclase</fullName>
        <ecNumber evidence="1">2.7.7.65</ecNumber>
    </recommendedName>
</protein>
<dbReference type="NCBIfam" id="TIGR00254">
    <property type="entry name" value="GGDEF"/>
    <property type="match status" value="1"/>
</dbReference>
<sequence>MVNAQELDELDRFIQDVKVKTFDCPSDDMIPKLDEYLTNTSISNSQRFHLQLEKTHWQICNGNYSQAEATVDSVIADPNAKQSEEYYALAVYQKGFLFDVKEDKRRCDFYQQAKELSLGKFDDISLSSELGLMTYCEARIDEGQKLKRLFDILELYSLRGDAPTIAHIHNNIGLIYGRIGQHVLAAEQFQKTYEIGLPHYQGANKYASLISVFTSLLASGQFYDAERVISKLDGARKEVDVPLVHAWYYYAKGRFYQRLERAVELQQTVIDWKPHLVDMKNSIFTGMHRWFEIEVCINEKQIECIKQFVNEEETGGPKALSFLGGNVDYLTLMAKAYLELGDIEKARAYFIDFSAELRAKLASNQSSGKVLGVANLYNKIGELESTLMREQLNRERIAIVFICVFVVAILIVVIAWRKKEAKASSIDSVSALLNSIAALREIRKVPAPSANKINALAIFDLANFKEVNRLLGSSNADEAIKQIASTFKNSTRESDILGRFAPEQFIVCLPDIEEESAKAFFERIRFALENTNLGKQNDIKINVSSSMSIYLANGPLIDLDEVLDDMMLSLSLKSETA</sequence>
<organism evidence="5 6">
    <name type="scientific">Glaciecola nitratireducens (strain JCM 12485 / KCTC 12276 / FR1064)</name>
    <dbReference type="NCBI Taxonomy" id="1085623"/>
    <lineage>
        <taxon>Bacteria</taxon>
        <taxon>Pseudomonadati</taxon>
        <taxon>Pseudomonadota</taxon>
        <taxon>Gammaproteobacteria</taxon>
        <taxon>Alteromonadales</taxon>
        <taxon>Alteromonadaceae</taxon>
        <taxon>Brumicola</taxon>
    </lineage>
</organism>
<evidence type="ECO:0000256" key="2">
    <source>
        <dbReference type="ARBA" id="ARBA00034247"/>
    </source>
</evidence>
<gene>
    <name evidence="5" type="ordered locus">GNIT_2046</name>
</gene>
<dbReference type="InterPro" id="IPR029787">
    <property type="entry name" value="Nucleotide_cyclase"/>
</dbReference>
<dbReference type="SUPFAM" id="SSF55073">
    <property type="entry name" value="Nucleotide cyclase"/>
    <property type="match status" value="1"/>
</dbReference>
<dbReference type="InterPro" id="IPR000160">
    <property type="entry name" value="GGDEF_dom"/>
</dbReference>
<feature type="domain" description="GGDEF" evidence="4">
    <location>
        <begin position="452"/>
        <end position="577"/>
    </location>
</feature>
<dbReference type="AlphaFoldDB" id="G4QLP9"/>
<dbReference type="SUPFAM" id="SSF48452">
    <property type="entry name" value="TPR-like"/>
    <property type="match status" value="1"/>
</dbReference>
<dbReference type="PANTHER" id="PTHR45138:SF9">
    <property type="entry name" value="DIGUANYLATE CYCLASE DGCM-RELATED"/>
    <property type="match status" value="1"/>
</dbReference>
<keyword evidence="3" id="KW-0812">Transmembrane</keyword>
<reference evidence="5 6" key="1">
    <citation type="journal article" date="2011" name="J. Bacteriol.">
        <title>Complete genome sequence of seawater bacterium Glaciecola nitratireducens FR1064T.</title>
        <authorList>
            <person name="Bian F."/>
            <person name="Qin Q.L."/>
            <person name="Xie B.B."/>
            <person name="Shu Y.L."/>
            <person name="Zhang X.Y."/>
            <person name="Yu Y."/>
            <person name="Chen B."/>
            <person name="Chen X.L."/>
            <person name="Zhou B.C."/>
            <person name="Zhang Y.Z."/>
        </authorList>
    </citation>
    <scope>NUCLEOTIDE SEQUENCE [LARGE SCALE GENOMIC DNA]</scope>
    <source>
        <strain evidence="6">JCM 12485 / KCTC 12276 / FR1064</strain>
    </source>
</reference>
<dbReference type="PROSITE" id="PS50887">
    <property type="entry name" value="GGDEF"/>
    <property type="match status" value="1"/>
</dbReference>
<evidence type="ECO:0000256" key="3">
    <source>
        <dbReference type="SAM" id="Phobius"/>
    </source>
</evidence>
<dbReference type="EMBL" id="CP003060">
    <property type="protein sequence ID" value="AEP30155.1"/>
    <property type="molecule type" value="Genomic_DNA"/>
</dbReference>